<dbReference type="RefSeq" id="WP_005603128.1">
    <property type="nucleotide sequence ID" value="NZ_GG663524.1"/>
</dbReference>
<keyword evidence="1" id="KW-1133">Transmembrane helix</keyword>
<dbReference type="Proteomes" id="UP000006238">
    <property type="component" value="Unassembled WGS sequence"/>
</dbReference>
<dbReference type="GeneID" id="98918271"/>
<keyword evidence="3" id="KW-1185">Reference proteome</keyword>
<evidence type="ECO:0000256" key="1">
    <source>
        <dbReference type="SAM" id="Phobius"/>
    </source>
</evidence>
<keyword evidence="1" id="KW-0472">Membrane</keyword>
<organism evidence="2 3">
    <name type="scientific">Eshraghiella crossota DSM 2876</name>
    <dbReference type="NCBI Taxonomy" id="511680"/>
    <lineage>
        <taxon>Bacteria</taxon>
        <taxon>Bacillati</taxon>
        <taxon>Bacillota</taxon>
        <taxon>Clostridia</taxon>
        <taxon>Lachnospirales</taxon>
        <taxon>Lachnospiraceae</taxon>
        <taxon>Eshraghiella</taxon>
    </lineage>
</organism>
<evidence type="ECO:0000313" key="3">
    <source>
        <dbReference type="Proteomes" id="UP000006238"/>
    </source>
</evidence>
<protein>
    <submittedName>
        <fullName evidence="2">Uncharacterized protein</fullName>
    </submittedName>
</protein>
<sequence length="52" mass="6527">MWFWWFMLICDMIIPIVMVITGRMMWKHCTNNSMFYYDCINISDRESFEKTF</sequence>
<proteinExistence type="predicted"/>
<accession>D4S087</accession>
<dbReference type="EMBL" id="ABWN01000030">
    <property type="protein sequence ID" value="EFF68235.1"/>
    <property type="molecule type" value="Genomic_DNA"/>
</dbReference>
<evidence type="ECO:0000313" key="2">
    <source>
        <dbReference type="EMBL" id="EFF68235.1"/>
    </source>
</evidence>
<comment type="caution">
    <text evidence="2">The sequence shown here is derived from an EMBL/GenBank/DDBJ whole genome shotgun (WGS) entry which is preliminary data.</text>
</comment>
<gene>
    <name evidence="2" type="ORF">BUTYVIB_01503</name>
</gene>
<reference evidence="2 3" key="1">
    <citation type="submission" date="2010-02" db="EMBL/GenBank/DDBJ databases">
        <authorList>
            <person name="Weinstock G."/>
            <person name="Sodergren E."/>
            <person name="Clifton S."/>
            <person name="Fulton L."/>
            <person name="Fulton B."/>
            <person name="Courtney L."/>
            <person name="Fronick C."/>
            <person name="Harrison M."/>
            <person name="Strong C."/>
            <person name="Farmer C."/>
            <person name="Delahaunty K."/>
            <person name="Markovic C."/>
            <person name="Hall O."/>
            <person name="Minx P."/>
            <person name="Tomlinson C."/>
            <person name="Mitreva M."/>
            <person name="Nelson J."/>
            <person name="Hou S."/>
            <person name="Wollam A."/>
            <person name="Pepin K.H."/>
            <person name="Johnson M."/>
            <person name="Bhonagiri V."/>
            <person name="Zhang X."/>
            <person name="Suruliraj S."/>
            <person name="Warren W."/>
            <person name="Chinwalla A."/>
            <person name="Mardis E.R."/>
            <person name="Wilson R.K."/>
        </authorList>
    </citation>
    <scope>NUCLEOTIDE SEQUENCE [LARGE SCALE GENOMIC DNA]</scope>
    <source>
        <strain evidence="2 3">DSM 2876</strain>
    </source>
</reference>
<dbReference type="HOGENOM" id="CLU_3077783_0_0_9"/>
<feature type="transmembrane region" description="Helical" evidence="1">
    <location>
        <begin position="6"/>
        <end position="26"/>
    </location>
</feature>
<dbReference type="AlphaFoldDB" id="D4S087"/>
<name>D4S087_9FIRM</name>
<keyword evidence="1" id="KW-0812">Transmembrane</keyword>